<reference evidence="2" key="1">
    <citation type="submission" date="2018-04" db="EMBL/GenBank/DDBJ databases">
        <title>Whole genome sequencing of Hypsizygus marmoreus.</title>
        <authorList>
            <person name="Choi I.-G."/>
            <person name="Min B."/>
            <person name="Kim J.-G."/>
            <person name="Kim S."/>
            <person name="Oh Y.-L."/>
            <person name="Kong W.-S."/>
            <person name="Park H."/>
            <person name="Jeong J."/>
            <person name="Song E.-S."/>
        </authorList>
    </citation>
    <scope>NUCLEOTIDE SEQUENCE [LARGE SCALE GENOMIC DNA]</scope>
    <source>
        <strain evidence="2">51987-8</strain>
    </source>
</reference>
<protein>
    <submittedName>
        <fullName evidence="2">Uncharacterized protein</fullName>
    </submittedName>
</protein>
<comment type="caution">
    <text evidence="2">The sequence shown here is derived from an EMBL/GenBank/DDBJ whole genome shotgun (WGS) entry which is preliminary data.</text>
</comment>
<dbReference type="InParanoid" id="A0A369JAT7"/>
<name>A0A369JAT7_HYPMA</name>
<accession>A0A369JAT7</accession>
<evidence type="ECO:0000256" key="1">
    <source>
        <dbReference type="SAM" id="MobiDB-lite"/>
    </source>
</evidence>
<dbReference type="STRING" id="39966.A0A369JAT7"/>
<dbReference type="EMBL" id="LUEZ02000085">
    <property type="protein sequence ID" value="RDB18968.1"/>
    <property type="molecule type" value="Genomic_DNA"/>
</dbReference>
<proteinExistence type="predicted"/>
<dbReference type="AlphaFoldDB" id="A0A369JAT7"/>
<dbReference type="Proteomes" id="UP000076154">
    <property type="component" value="Unassembled WGS sequence"/>
</dbReference>
<feature type="region of interest" description="Disordered" evidence="1">
    <location>
        <begin position="121"/>
        <end position="182"/>
    </location>
</feature>
<sequence>MSSMIDVAPAVHAATIFLIRPLFLLGTYSNETILTLQTFLEAALSTSSHSVLSLSPTTLPPLPVYLACLKTSVSWTEWIRVLGVFAFDIVVEPEQVSVVRKDTAETGVLWRAPTAAEIPFASNRNAPRSAERKIPYADASQTTSTVLEIDSETDTESEASKLNDSRPSSRSSNHSRFSFSSRSSASSQSSVCSMADIPEPKAKFSVTTATTLTATPPTKYLYQGGISTVLTGGVMLGGKPTAPLPVLALATNNNPTARPPVYTPPHRAQRLSTSSRIQKRGAHTQTWRRGGASRTVA</sequence>
<evidence type="ECO:0000313" key="3">
    <source>
        <dbReference type="Proteomes" id="UP000076154"/>
    </source>
</evidence>
<keyword evidence="3" id="KW-1185">Reference proteome</keyword>
<feature type="region of interest" description="Disordered" evidence="1">
    <location>
        <begin position="256"/>
        <end position="297"/>
    </location>
</feature>
<organism evidence="2 3">
    <name type="scientific">Hypsizygus marmoreus</name>
    <name type="common">White beech mushroom</name>
    <name type="synonym">Agaricus marmoreus</name>
    <dbReference type="NCBI Taxonomy" id="39966"/>
    <lineage>
        <taxon>Eukaryota</taxon>
        <taxon>Fungi</taxon>
        <taxon>Dikarya</taxon>
        <taxon>Basidiomycota</taxon>
        <taxon>Agaricomycotina</taxon>
        <taxon>Agaricomycetes</taxon>
        <taxon>Agaricomycetidae</taxon>
        <taxon>Agaricales</taxon>
        <taxon>Tricholomatineae</taxon>
        <taxon>Lyophyllaceae</taxon>
        <taxon>Hypsizygus</taxon>
    </lineage>
</organism>
<dbReference type="OrthoDB" id="19928at2759"/>
<evidence type="ECO:0000313" key="2">
    <source>
        <dbReference type="EMBL" id="RDB18968.1"/>
    </source>
</evidence>
<feature type="compositionally biased region" description="Low complexity" evidence="1">
    <location>
        <begin position="165"/>
        <end position="182"/>
    </location>
</feature>
<gene>
    <name evidence="2" type="ORF">Hypma_014385</name>
</gene>